<dbReference type="InterPro" id="IPR039913">
    <property type="entry name" value="RPAP1/Rba50"/>
</dbReference>
<feature type="compositionally biased region" description="Basic and acidic residues" evidence="2">
    <location>
        <begin position="2822"/>
        <end position="2832"/>
    </location>
</feature>
<feature type="compositionally biased region" description="Polar residues" evidence="2">
    <location>
        <begin position="1"/>
        <end position="11"/>
    </location>
</feature>
<dbReference type="PANTHER" id="PTHR21483:SF18">
    <property type="entry name" value="RNA POLYMERASE II-ASSOCIATED PROTEIN 1"/>
    <property type="match status" value="1"/>
</dbReference>
<feature type="compositionally biased region" description="Low complexity" evidence="2">
    <location>
        <begin position="206"/>
        <end position="215"/>
    </location>
</feature>
<dbReference type="OrthoDB" id="331680at2759"/>
<accession>A0A086KZJ9</accession>
<comment type="similarity">
    <text evidence="1">Belongs to the RPAP1 family.</text>
</comment>
<feature type="compositionally biased region" description="Low complexity" evidence="2">
    <location>
        <begin position="413"/>
        <end position="430"/>
    </location>
</feature>
<proteinExistence type="inferred from homology"/>
<evidence type="ECO:0000259" key="3">
    <source>
        <dbReference type="Pfam" id="PF08620"/>
    </source>
</evidence>
<feature type="compositionally biased region" description="Low complexity" evidence="2">
    <location>
        <begin position="1049"/>
        <end position="1059"/>
    </location>
</feature>
<dbReference type="GO" id="GO:0006366">
    <property type="term" value="P:transcription by RNA polymerase II"/>
    <property type="evidence" value="ECO:0007669"/>
    <property type="project" value="InterPro"/>
</dbReference>
<evidence type="ECO:0000256" key="2">
    <source>
        <dbReference type="SAM" id="MobiDB-lite"/>
    </source>
</evidence>
<comment type="caution">
    <text evidence="5">The sequence shown here is derived from an EMBL/GenBank/DDBJ whole genome shotgun (WGS) entry which is preliminary data.</text>
</comment>
<feature type="region of interest" description="Disordered" evidence="2">
    <location>
        <begin position="2025"/>
        <end position="2047"/>
    </location>
</feature>
<feature type="compositionally biased region" description="Low complexity" evidence="2">
    <location>
        <begin position="2025"/>
        <end position="2037"/>
    </location>
</feature>
<feature type="region of interest" description="Disordered" evidence="2">
    <location>
        <begin position="1043"/>
        <end position="1065"/>
    </location>
</feature>
<dbReference type="InterPro" id="IPR013929">
    <property type="entry name" value="RPAP1_C"/>
</dbReference>
<sequence length="3059" mass="330776">MADPSGKQTHLASECPPGDSSVDRGSDFACSSSSAVCPDGKTPGRRQPSVFKLSASTTPLGRVPLFPPAEEPLRFAYSGVSASPFHDSSRTLGSQRVDSSFASEKLATPCGAPASSRSFFASERGVRFVVNPYASEEQASPERQGRHLCSSGVFPGVGAEAEKRQADAEIAQLAIRETEEGAPSAFVLRNVVERNVSSDSLGDPSAATPARAGAAVTDSLSASSGGPQGELPSSLPSYAAVEAPYGFPMPVHRSLCSGRNGFEGDDSLRRTVGVSPPPAEARDKRTLRMHDDSGFLGGRQLSEKAREEIEDHNLQLLSRMHPHEIREAQEEILQRFGTKRFEALRRRALRRAQAAQRDERRVALGGDYSRDAGNQGAANGSAASGVTTLCPEGVVPVKTATEDPHGTANPSTGSPSSGLCVSPSSGSSPVSSPPPSASSSASFALPGGGKCILEWSVDPRVLSEEAGVPQGLQSPARAFPHARVGDLQMDKKIDDSWKTRDARRPTPEPVMSDCSRGQGDVKPRGVKSSVRFDIQEAAKLQWANPLDVEDARGGPVEEADEEEWDAAEVKAIVTGSARPGKTGKRRRIRIEKLRFDFDGKLRSQMFVFQALWDAIRLLQQVDGKSLSSESFPLRRLHELVPEDPLEFHRGLHHHSDEAALPGYTLGELFQLAQSASRPQAALAVRTLGAVLRQSRVLFSVSRRIDTLLCGHASEVSSVLSSLYLGGTAEQKGETGDSFSLLRPFDLSDSTVVSAFGLGFRRWRRFVFRDLFLCWRLASLLQQQTPATHRAALVALDAALAVPTRDEVVGLDDACRLGDTAAGMGEGDEEGQGDTEEGERERNHDGEGPFWWRGVAWGGGWSFPFFLEPSRKNSTCRVAGKSSDGAKRTDHPTPLLVPRGATEAFAIGCLNHGGGQMVATRSGHPAARCVSANEAANGGTGKDHNEAQEISFSTFSPPRGDETTDTEKARLERVCLYGLGGFDLVEEGDSGFPLLSFAGPGGGEEERSGCGGACTFWQALSLRVRAQQKALGCVEVEDTNEQRPRRVKFSASEGASAGEATPASDDEEDVSIAELFFRHPISSLLTYSHLLDRLSFFLSTYEGDEEIERSCLRLLLPCSLLGPSAVDQIVFHPILSQRLQHLAQSLVVGSSARGVRIQRQRVTLFSSAKDCDITVGNASQHVTAGDVYRQLLSAKKAEAAALAERCGTPLSSAERRVLLDLLRLLRCFARWGTVRPHDGEDNADAENTLWGEMSSAFWALINQSMMEGVSVIPRIDGKEPKCDERDEQQSESAVRSIHDNASQATISCPAPSSVAFPTEVQQLLAAAEALRVMRVAVYRNGRPDEFASFYPVLATYVHQFATCLQQLYGESILLRLLLDATPSPLPLQGKDDGIASDELLRPAAAPPLDNSLTYSFSHGSHTSESKPSRQLAALGRQMEAVWTFHGSVTREIFLWATLSLEKRRRVRWDEPEGPARTGMEGASLLGPVPVLLRLFWQLKPHSSSVPSLASFRVVQSALQLASTSTSLVIRSLLPLSRENATVGAPAGAPLRGANQDQSRAKACKHGDSSALPPSVSAGATYGCVETLTAAKYSTKKDDVELRLSSNGRKMECASASVSTGTQEELPGDARQDAGSFIGERKSSGRKQVGRMAWTRDEELLFFRWLRSSRPVLDALLCDTREEECGSACSPRKGVEDIWNSSCLSSGVPCIQIMKQLALKLDGNKNGTDLAASVAAYAIESGWSSGIRCCCHRQGAGKNATPMGTLQTETSLGKEPAESTVVVGQGASACWRGVIPATSENFASLPSERELAFLARLQCGVGVTQTLRSSVDDETAKKAATEKRTSVFSSPCSCPKKAPSRSGLSYNLSCIANECSEHGCPSFDQTRKEHRKPNPRNALPHEIEGILTEARFLITVSDFLTMAIYLARQASTSAVAVARCAPAGPNNPNGDVIGEVFSTKLLLSLGISAASLCRSLKVFLLALFRCLRWPEPLMGHRGILDACRSFSTVRSDTIGTSECQCRVTASGSSSASSAASPSSSPAPPPLRSHEASACSGPLLLFDVLARLMLTLLGLRRVCITTASARKRGEKRQDDIRERSYRHAQWDAYEEQDCLLAAVSAASTSHTFLKCVVSLYSNTSLAMNTWKRHEKPKPSKLSLSCGVERQTSTRARHGKGEKREGGEDEGEQLFRMHGQDDWKQEWLDAATEWFLLCFPPSGSTLQRVDAQREQGRVASNTETPRHRDITFTAVYRSLSAVVAEVEGRRREDEEVDGEAYESTEATPCQERLFPVPLCLLESLDDICSSVFAEPGEDEEAANTEGGERSGDMPQREGATENDSQRRHLASALPCLPPFVSPLDALVGGCLWGSLGLYSSSLRCSGASESHATDTKGLRPDGTDEGNRTYDNAFPLVFILRTAPFLVESLGQYFPPSLIFSSLLLFYTEPSVARGVDGLSHSVSSASYLRPNDRGEHEAANQEQDVSLVRPSASSSVSSSTSSSPLSASASAGSCASLAPAGPGRLTLKHLDDLWWLLDAWLLQPLGRASMRGHLSEPYPLHAAPALIPRQEQGKAREATNSTEQKVGGAGGTESDSSKSPQTLGCPKVQIEAQPSLSFSDAFMAIWKAVTTARPEEVEACIDNVVMFALRTEKSVENSSLEKDFARCREGHDGQEGRHSHDDALCKQSNCRYPAVYSNDSGDPRRESLSSTPSVFPLCCAKAHDVLLTRVSRLVLRSQTSEETSDPVLFLLLWLLSFSPAFPVECRRLALSESATLTLADRTFFLSLFGAEARVGDGPKIRNLDDACETRKMTNERVNVQNKKGTQGHYGEKPESREQQEAGANVGRHKSKLWRGHPTWGVVTPHGRGLWGLSEASWWLMRPGGFPPEAREELLTCYRSFLRARLSNGFVFSFDNTPLLSNMPRVNANEDAVGGGQLQRQGLLTIQALAVLVQDEMGTLRRDPPCVALDKARPWRPGVVATHHETSESCRRGMGLTARLTTRDSILRVVKRIMNVLGASSSSGIPECTQAINIDSLVRQLSEAVQGLFGLERICREYGVAPVDPSC</sequence>
<feature type="domain" description="RPAP1 N-terminal" evidence="4">
    <location>
        <begin position="307"/>
        <end position="351"/>
    </location>
</feature>
<feature type="region of interest" description="Disordered" evidence="2">
    <location>
        <begin position="819"/>
        <end position="846"/>
    </location>
</feature>
<evidence type="ECO:0000313" key="5">
    <source>
        <dbReference type="EMBL" id="KFG49817.1"/>
    </source>
</evidence>
<feature type="region of interest" description="Disordered" evidence="2">
    <location>
        <begin position="2145"/>
        <end position="2183"/>
    </location>
</feature>
<feature type="compositionally biased region" description="Acidic residues" evidence="2">
    <location>
        <begin position="825"/>
        <end position="837"/>
    </location>
</feature>
<dbReference type="Pfam" id="PF08620">
    <property type="entry name" value="RPAP1_C"/>
    <property type="match status" value="1"/>
</dbReference>
<feature type="region of interest" description="Disordered" evidence="2">
    <location>
        <begin position="933"/>
        <end position="965"/>
    </location>
</feature>
<dbReference type="EMBL" id="AEYI02000404">
    <property type="protein sequence ID" value="KFG49817.1"/>
    <property type="molecule type" value="Genomic_DNA"/>
</dbReference>
<feature type="compositionally biased region" description="Low complexity" evidence="2">
    <location>
        <begin position="2478"/>
        <end position="2499"/>
    </location>
</feature>
<feature type="region of interest" description="Disordered" evidence="2">
    <location>
        <begin position="498"/>
        <end position="525"/>
    </location>
</feature>
<evidence type="ECO:0000259" key="4">
    <source>
        <dbReference type="Pfam" id="PF08621"/>
    </source>
</evidence>
<dbReference type="InterPro" id="IPR013930">
    <property type="entry name" value="RPAP1_N"/>
</dbReference>
<gene>
    <name evidence="5" type="ORF">TGP89_314530</name>
</gene>
<dbReference type="Proteomes" id="UP000028828">
    <property type="component" value="Unassembled WGS sequence"/>
</dbReference>
<feature type="region of interest" description="Disordered" evidence="2">
    <location>
        <begin position="2815"/>
        <end position="2841"/>
    </location>
</feature>
<name>A0A086KZJ9_TOXGO</name>
<feature type="region of interest" description="Disordered" evidence="2">
    <location>
        <begin position="352"/>
        <end position="443"/>
    </location>
</feature>
<dbReference type="PANTHER" id="PTHR21483">
    <property type="entry name" value="RNA POLYMERASE II-ASSOCIATED PROTEIN 1"/>
    <property type="match status" value="1"/>
</dbReference>
<feature type="region of interest" description="Disordered" evidence="2">
    <location>
        <begin position="2307"/>
        <end position="2338"/>
    </location>
</feature>
<feature type="region of interest" description="Disordered" evidence="2">
    <location>
        <begin position="1611"/>
        <end position="1634"/>
    </location>
</feature>
<feature type="compositionally biased region" description="Low complexity" evidence="2">
    <location>
        <begin position="372"/>
        <end position="385"/>
    </location>
</feature>
<evidence type="ECO:0000313" key="6">
    <source>
        <dbReference type="Proteomes" id="UP000028828"/>
    </source>
</evidence>
<reference evidence="5 6" key="1">
    <citation type="submission" date="2014-03" db="EMBL/GenBank/DDBJ databases">
        <authorList>
            <person name="Sibley D."/>
            <person name="Venepally P."/>
            <person name="Karamycheva S."/>
            <person name="Hadjithomas M."/>
            <person name="Khan A."/>
            <person name="Brunk B."/>
            <person name="Roos D."/>
            <person name="Caler E."/>
            <person name="Lorenzi H."/>
        </authorList>
    </citation>
    <scope>NUCLEOTIDE SEQUENCE [LARGE SCALE GENOMIC DNA]</scope>
    <source>
        <strain evidence="6">p89</strain>
    </source>
</reference>
<feature type="domain" description="RPAP1 C-terminal" evidence="3">
    <location>
        <begin position="620"/>
        <end position="693"/>
    </location>
</feature>
<feature type="region of interest" description="Disordered" evidence="2">
    <location>
        <begin position="2563"/>
        <end position="2597"/>
    </location>
</feature>
<feature type="compositionally biased region" description="Basic and acidic residues" evidence="2">
    <location>
        <begin position="2463"/>
        <end position="2472"/>
    </location>
</feature>
<evidence type="ECO:0000256" key="1">
    <source>
        <dbReference type="ARBA" id="ARBA00009953"/>
    </source>
</evidence>
<feature type="region of interest" description="Disordered" evidence="2">
    <location>
        <begin position="1"/>
        <end position="54"/>
    </location>
</feature>
<dbReference type="Pfam" id="PF08621">
    <property type="entry name" value="RPAP1_N"/>
    <property type="match status" value="1"/>
</dbReference>
<organism evidence="5 6">
    <name type="scientific">Toxoplasma gondii p89</name>
    <dbReference type="NCBI Taxonomy" id="943119"/>
    <lineage>
        <taxon>Eukaryota</taxon>
        <taxon>Sar</taxon>
        <taxon>Alveolata</taxon>
        <taxon>Apicomplexa</taxon>
        <taxon>Conoidasida</taxon>
        <taxon>Coccidia</taxon>
        <taxon>Eucoccidiorida</taxon>
        <taxon>Eimeriorina</taxon>
        <taxon>Sarcocystidae</taxon>
        <taxon>Toxoplasma</taxon>
    </lineage>
</organism>
<feature type="region of interest" description="Disordered" evidence="2">
    <location>
        <begin position="2459"/>
        <end position="2499"/>
    </location>
</feature>
<feature type="region of interest" description="Disordered" evidence="2">
    <location>
        <begin position="197"/>
        <end position="235"/>
    </location>
</feature>
<protein>
    <submittedName>
        <fullName evidence="5">RPAP1 family, C-terminal protein</fullName>
    </submittedName>
</protein>
<dbReference type="VEuPathDB" id="ToxoDB:TGP89_314530"/>
<feature type="compositionally biased region" description="Polar residues" evidence="2">
    <location>
        <begin position="2586"/>
        <end position="2595"/>
    </location>
</feature>
<feature type="compositionally biased region" description="Basic and acidic residues" evidence="2">
    <location>
        <begin position="2318"/>
        <end position="2338"/>
    </location>
</feature>
<feature type="region of interest" description="Disordered" evidence="2">
    <location>
        <begin position="1542"/>
        <end position="1568"/>
    </location>
</feature>